<comment type="similarity">
    <text evidence="4">Belongs to the HIPP family.</text>
</comment>
<evidence type="ECO:0000256" key="5">
    <source>
        <dbReference type="SAM" id="MobiDB-lite"/>
    </source>
</evidence>
<evidence type="ECO:0000256" key="1">
    <source>
        <dbReference type="ARBA" id="ARBA00022481"/>
    </source>
</evidence>
<evidence type="ECO:0000313" key="7">
    <source>
        <dbReference type="EMBL" id="KAG9444763.1"/>
    </source>
</evidence>
<evidence type="ECO:0000256" key="4">
    <source>
        <dbReference type="ARBA" id="ARBA00024045"/>
    </source>
</evidence>
<reference evidence="7 8" key="1">
    <citation type="submission" date="2021-07" db="EMBL/GenBank/DDBJ databases">
        <title>The Aristolochia fimbriata genome: insights into angiosperm evolution, floral development and chemical biosynthesis.</title>
        <authorList>
            <person name="Jiao Y."/>
        </authorList>
    </citation>
    <scope>NUCLEOTIDE SEQUENCE [LARGE SCALE GENOMIC DNA]</scope>
    <source>
        <strain evidence="7">IBCAS-2021</strain>
        <tissue evidence="7">Leaf</tissue>
    </source>
</reference>
<feature type="region of interest" description="Disordered" evidence="5">
    <location>
        <begin position="148"/>
        <end position="335"/>
    </location>
</feature>
<dbReference type="InterPro" id="IPR036163">
    <property type="entry name" value="HMA_dom_sf"/>
</dbReference>
<keyword evidence="3" id="KW-0449">Lipoprotein</keyword>
<dbReference type="PROSITE" id="PS50846">
    <property type="entry name" value="HMA_2"/>
    <property type="match status" value="1"/>
</dbReference>
<dbReference type="PANTHER" id="PTHR45868:SF80">
    <property type="entry name" value="F15K9.8-RELATED"/>
    <property type="match status" value="1"/>
</dbReference>
<keyword evidence="8" id="KW-1185">Reference proteome</keyword>
<dbReference type="Gene3D" id="3.30.70.100">
    <property type="match status" value="1"/>
</dbReference>
<organism evidence="7 8">
    <name type="scientific">Aristolochia fimbriata</name>
    <name type="common">White veined hardy Dutchman's pipe vine</name>
    <dbReference type="NCBI Taxonomy" id="158543"/>
    <lineage>
        <taxon>Eukaryota</taxon>
        <taxon>Viridiplantae</taxon>
        <taxon>Streptophyta</taxon>
        <taxon>Embryophyta</taxon>
        <taxon>Tracheophyta</taxon>
        <taxon>Spermatophyta</taxon>
        <taxon>Magnoliopsida</taxon>
        <taxon>Magnoliidae</taxon>
        <taxon>Piperales</taxon>
        <taxon>Aristolochiaceae</taxon>
        <taxon>Aristolochia</taxon>
    </lineage>
</organism>
<dbReference type="InterPro" id="IPR006121">
    <property type="entry name" value="HMA_dom"/>
</dbReference>
<proteinExistence type="inferred from homology"/>
<feature type="compositionally biased region" description="Low complexity" evidence="5">
    <location>
        <begin position="226"/>
        <end position="241"/>
    </location>
</feature>
<dbReference type="CDD" id="cd00371">
    <property type="entry name" value="HMA"/>
    <property type="match status" value="1"/>
</dbReference>
<dbReference type="EMBL" id="JAINDJ010000006">
    <property type="protein sequence ID" value="KAG9444763.1"/>
    <property type="molecule type" value="Genomic_DNA"/>
</dbReference>
<dbReference type="Proteomes" id="UP000825729">
    <property type="component" value="Unassembled WGS sequence"/>
</dbReference>
<feature type="compositionally biased region" description="Low complexity" evidence="5">
    <location>
        <begin position="248"/>
        <end position="266"/>
    </location>
</feature>
<feature type="compositionally biased region" description="Basic residues" evidence="5">
    <location>
        <begin position="156"/>
        <end position="165"/>
    </location>
</feature>
<dbReference type="Pfam" id="PF00403">
    <property type="entry name" value="HMA"/>
    <property type="match status" value="1"/>
</dbReference>
<feature type="compositionally biased region" description="Polar residues" evidence="5">
    <location>
        <begin position="317"/>
        <end position="335"/>
    </location>
</feature>
<dbReference type="SUPFAM" id="SSF55008">
    <property type="entry name" value="HMA, heavy metal-associated domain"/>
    <property type="match status" value="1"/>
</dbReference>
<feature type="domain" description="HMA" evidence="6">
    <location>
        <begin position="82"/>
        <end position="145"/>
    </location>
</feature>
<name>A0AAV7E7T4_ARIFI</name>
<feature type="compositionally biased region" description="Basic and acidic residues" evidence="5">
    <location>
        <begin position="178"/>
        <end position="192"/>
    </location>
</feature>
<protein>
    <recommendedName>
        <fullName evidence="6">HMA domain-containing protein</fullName>
    </recommendedName>
</protein>
<evidence type="ECO:0000259" key="6">
    <source>
        <dbReference type="PROSITE" id="PS50846"/>
    </source>
</evidence>
<evidence type="ECO:0000256" key="3">
    <source>
        <dbReference type="ARBA" id="ARBA00023289"/>
    </source>
</evidence>
<dbReference type="FunFam" id="3.30.70.100:FF:000008">
    <property type="entry name" value="Copper transport protein ATOX1"/>
    <property type="match status" value="1"/>
</dbReference>
<dbReference type="GO" id="GO:0046872">
    <property type="term" value="F:metal ion binding"/>
    <property type="evidence" value="ECO:0007669"/>
    <property type="project" value="UniProtKB-KW"/>
</dbReference>
<dbReference type="PANTHER" id="PTHR45868">
    <property type="entry name" value="HEAVY METAL-ASSOCIATED ISOPRENYLATED PLANT PROTEIN 33-RELATED"/>
    <property type="match status" value="1"/>
</dbReference>
<sequence length="397" mass="42020">MSFHFSGCQCERNEFLSFSTETGEGVFDFFALMCKYCIYSEGRKEGRKKEGFGSISSHSVFLPASNNMAEAEGAAAAEPLKYQTWVLKVSIHCEGCKKKVKKVLQSVEGVYTTTIDSQQHKVTVTGNVDADTLIKRLLKSGKVAELLPEKSEKKDKKQSKSGGKGKAKEANSTEDGVNDAKKNPKSQHENEQVKTPPAKIAEPGGDAAMMSTSNNPQGDVKKASQKSEPSSSPGSPTISAPSDRKPISDAPAAPAGAPTPAVAGSSGKKKKKKGNKVSMNAPPNSAGVAFGDEDDVGGGGASHGFSKPSEPMGPASVNVSSKQSPPRQHFTPFTLQQPQPVYAVSYNTSYPSASYGASYYAATAAPASPYTYVYPPNYSSGSYDMFSDENANACEIM</sequence>
<gene>
    <name evidence="7" type="ORF">H6P81_016103</name>
</gene>
<keyword evidence="3" id="KW-0636">Prenylation</keyword>
<evidence type="ECO:0000313" key="8">
    <source>
        <dbReference type="Proteomes" id="UP000825729"/>
    </source>
</evidence>
<accession>A0AAV7E7T4</accession>
<keyword evidence="1" id="KW-0488">Methylation</keyword>
<keyword evidence="2" id="KW-0479">Metal-binding</keyword>
<dbReference type="AlphaFoldDB" id="A0AAV7E7T4"/>
<comment type="caution">
    <text evidence="7">The sequence shown here is derived from an EMBL/GenBank/DDBJ whole genome shotgun (WGS) entry which is preliminary data.</text>
</comment>
<evidence type="ECO:0000256" key="2">
    <source>
        <dbReference type="ARBA" id="ARBA00022723"/>
    </source>
</evidence>